<dbReference type="GO" id="GO:0005975">
    <property type="term" value="P:carbohydrate metabolic process"/>
    <property type="evidence" value="ECO:0007669"/>
    <property type="project" value="InterPro"/>
</dbReference>
<feature type="domain" description="Bacterial alpha-L-rhamnosidase N-terminal" evidence="5">
    <location>
        <begin position="30"/>
        <end position="165"/>
    </location>
</feature>
<reference evidence="8" key="1">
    <citation type="submission" date="2020-10" db="EMBL/GenBank/DDBJ databases">
        <authorList>
            <person name="Gilroy R."/>
        </authorList>
    </citation>
    <scope>NUCLEOTIDE SEQUENCE</scope>
    <source>
        <strain evidence="8">4920</strain>
    </source>
</reference>
<dbReference type="AlphaFoldDB" id="A0A9D1NGK7"/>
<dbReference type="PANTHER" id="PTHR33307:SF6">
    <property type="entry name" value="ALPHA-RHAMNOSIDASE (EUROFUNG)-RELATED"/>
    <property type="match status" value="1"/>
</dbReference>
<dbReference type="Pfam" id="PF17390">
    <property type="entry name" value="Bac_rhamnosid_C"/>
    <property type="match status" value="1"/>
</dbReference>
<feature type="domain" description="Alpha-L-rhamnosidase concanavalin-like" evidence="4">
    <location>
        <begin position="197"/>
        <end position="294"/>
    </location>
</feature>
<dbReference type="EC" id="3.2.1.40" evidence="2"/>
<dbReference type="Gene3D" id="2.60.120.260">
    <property type="entry name" value="Galactose-binding domain-like"/>
    <property type="match status" value="2"/>
</dbReference>
<feature type="domain" description="Alpha-L-rhamnosidase C-terminal" evidence="7">
    <location>
        <begin position="642"/>
        <end position="710"/>
    </location>
</feature>
<dbReference type="Pfam" id="PF17389">
    <property type="entry name" value="Bac_rhamnosid6H"/>
    <property type="match status" value="1"/>
</dbReference>
<evidence type="ECO:0000313" key="8">
    <source>
        <dbReference type="EMBL" id="HIV02495.1"/>
    </source>
</evidence>
<dbReference type="PIRSF" id="PIRSF010631">
    <property type="entry name" value="A-rhamnsds"/>
    <property type="match status" value="1"/>
</dbReference>
<evidence type="ECO:0000313" key="9">
    <source>
        <dbReference type="Proteomes" id="UP000886743"/>
    </source>
</evidence>
<accession>A0A9D1NGK7</accession>
<evidence type="ECO:0000259" key="7">
    <source>
        <dbReference type="Pfam" id="PF17390"/>
    </source>
</evidence>
<proteinExistence type="predicted"/>
<gene>
    <name evidence="8" type="ORF">IAC74_02880</name>
</gene>
<dbReference type="GO" id="GO:0030596">
    <property type="term" value="F:alpha-L-rhamnosidase activity"/>
    <property type="evidence" value="ECO:0007669"/>
    <property type="project" value="UniProtKB-EC"/>
</dbReference>
<evidence type="ECO:0000256" key="3">
    <source>
        <dbReference type="ARBA" id="ARBA00022801"/>
    </source>
</evidence>
<dbReference type="Gene3D" id="1.50.10.10">
    <property type="match status" value="1"/>
</dbReference>
<organism evidence="8 9">
    <name type="scientific">Candidatus Aphodoplasma excrementigallinarum</name>
    <dbReference type="NCBI Taxonomy" id="2840673"/>
    <lineage>
        <taxon>Bacteria</taxon>
        <taxon>Bacillati</taxon>
        <taxon>Bacillota</taxon>
        <taxon>Clostridia</taxon>
        <taxon>Eubacteriales</taxon>
        <taxon>Candidatus Aphodoplasma</taxon>
    </lineage>
</organism>
<dbReference type="InterPro" id="IPR013737">
    <property type="entry name" value="Bac_rhamnosid_N"/>
</dbReference>
<keyword evidence="3 8" id="KW-0378">Hydrolase</keyword>
<dbReference type="Gene3D" id="2.60.420.10">
    <property type="entry name" value="Maltose phosphorylase, domain 3"/>
    <property type="match status" value="1"/>
</dbReference>
<dbReference type="SUPFAM" id="SSF48208">
    <property type="entry name" value="Six-hairpin glycosidases"/>
    <property type="match status" value="1"/>
</dbReference>
<evidence type="ECO:0000259" key="6">
    <source>
        <dbReference type="Pfam" id="PF17389"/>
    </source>
</evidence>
<sequence length="728" mass="81342">MLQQANWITTEKNFAGVPLFRRVFPLQDALASATLYITALGLYEARLNGTRVGDFILAPGWTSYKKRLQYQSYDVTELLKADNTLTVALGDGWCCGPLTWKMKGNIFAGQPALLCSLVLTYSDGSTEEICSDGAWEYSTCEILESELYDGEVYDSRKTERSFAPAVVADYGKDMLIAQEGEIVREVKTVKARELLTTPAGETVIDFGQNLTGYVRFCVKGNSGDRVVFSHAEVLDKDGNFYTENLRKAKQQITFICDGTQQCYKPHFTFQGFRYIRIDEYPGEVELDNFEAVVLCSDMKRTGHFECSNPKLNQLYSNIVWGQMSNYVDVPTDCPQRDERLGWTGDAQAFVRAGAYNFDVRKFFKKWLHDLAADQRADGAVGHVIPNVLDLNDYGSAAWGDAATICPWQIYLAYGDKEVLANQFDSAKAWVEYIRAQEQGGKHLWQSGEHFGDWLGLDAEEDSYKGATDEYYIASAFYAYSTSLLIKMGKVLGKDMAEYEALYDGIVRDFRAEYLNGGKPVCDTQTAHVLALYFGLTDNKEETMRGLVRLLEQSGTHLTTGFVGTPYLLHVLSDNGRADLAYTVLLQEDYPSWLYSVNKGATTMWEHWDGIKTDGSMWSADMNSFNHYAYGAVGDWLYGVMCGINPDENAPGYRHSILRPVADARLDAAQASVETDYGTLSSGWKHEGGDVCYRFTVPQGTTATILVEGQTFEVGAGSYTVQDGKLCEK</sequence>
<dbReference type="InterPro" id="IPR035398">
    <property type="entry name" value="Bac_rhamnosid_C"/>
</dbReference>
<dbReference type="InterPro" id="IPR008902">
    <property type="entry name" value="Rhamnosid_concanavalin"/>
</dbReference>
<evidence type="ECO:0000259" key="4">
    <source>
        <dbReference type="Pfam" id="PF05592"/>
    </source>
</evidence>
<protein>
    <recommendedName>
        <fullName evidence="2">alpha-L-rhamnosidase</fullName>
        <ecNumber evidence="2">3.2.1.40</ecNumber>
    </recommendedName>
</protein>
<dbReference type="Pfam" id="PF05592">
    <property type="entry name" value="Bac_rhamnosid"/>
    <property type="match status" value="1"/>
</dbReference>
<dbReference type="EMBL" id="DVOF01000085">
    <property type="protein sequence ID" value="HIV02495.1"/>
    <property type="molecule type" value="Genomic_DNA"/>
</dbReference>
<dbReference type="Pfam" id="PF08531">
    <property type="entry name" value="Bac_rhamnosid_N"/>
    <property type="match status" value="1"/>
</dbReference>
<dbReference type="InterPro" id="IPR035396">
    <property type="entry name" value="Bac_rhamnosid6H"/>
</dbReference>
<feature type="domain" description="Alpha-L-rhamnosidase six-hairpin glycosidase" evidence="6">
    <location>
        <begin position="299"/>
        <end position="638"/>
    </location>
</feature>
<evidence type="ECO:0000256" key="2">
    <source>
        <dbReference type="ARBA" id="ARBA00012652"/>
    </source>
</evidence>
<dbReference type="PANTHER" id="PTHR33307">
    <property type="entry name" value="ALPHA-RHAMNOSIDASE (EUROFUNG)"/>
    <property type="match status" value="1"/>
</dbReference>
<dbReference type="Proteomes" id="UP000886743">
    <property type="component" value="Unassembled WGS sequence"/>
</dbReference>
<reference evidence="8" key="2">
    <citation type="journal article" date="2021" name="PeerJ">
        <title>Extensive microbial diversity within the chicken gut microbiome revealed by metagenomics and culture.</title>
        <authorList>
            <person name="Gilroy R."/>
            <person name="Ravi A."/>
            <person name="Getino M."/>
            <person name="Pursley I."/>
            <person name="Horton D.L."/>
            <person name="Alikhan N.F."/>
            <person name="Baker D."/>
            <person name="Gharbi K."/>
            <person name="Hall N."/>
            <person name="Watson M."/>
            <person name="Adriaenssens E.M."/>
            <person name="Foster-Nyarko E."/>
            <person name="Jarju S."/>
            <person name="Secka A."/>
            <person name="Antonio M."/>
            <person name="Oren A."/>
            <person name="Chaudhuri R.R."/>
            <person name="La Ragione R."/>
            <person name="Hildebrand F."/>
            <person name="Pallen M.J."/>
        </authorList>
    </citation>
    <scope>NUCLEOTIDE SEQUENCE</scope>
    <source>
        <strain evidence="8">4920</strain>
    </source>
</reference>
<name>A0A9D1NGK7_9FIRM</name>
<dbReference type="InterPro" id="IPR016007">
    <property type="entry name" value="Alpha_rhamnosid"/>
</dbReference>
<dbReference type="InterPro" id="IPR008928">
    <property type="entry name" value="6-hairpin_glycosidase_sf"/>
</dbReference>
<dbReference type="InterPro" id="IPR012341">
    <property type="entry name" value="6hp_glycosidase-like_sf"/>
</dbReference>
<comment type="catalytic activity">
    <reaction evidence="1">
        <text>Hydrolysis of terminal non-reducing alpha-L-rhamnose residues in alpha-L-rhamnosides.</text>
        <dbReference type="EC" id="3.2.1.40"/>
    </reaction>
</comment>
<evidence type="ECO:0000256" key="1">
    <source>
        <dbReference type="ARBA" id="ARBA00001445"/>
    </source>
</evidence>
<comment type="caution">
    <text evidence="8">The sequence shown here is derived from an EMBL/GenBank/DDBJ whole genome shotgun (WGS) entry which is preliminary data.</text>
</comment>
<evidence type="ECO:0000259" key="5">
    <source>
        <dbReference type="Pfam" id="PF08531"/>
    </source>
</evidence>